<dbReference type="PROSITE" id="PS00887">
    <property type="entry name" value="ILVD_EDD_2"/>
    <property type="match status" value="1"/>
</dbReference>
<dbReference type="NCBIfam" id="NF002068">
    <property type="entry name" value="PRK00911.1"/>
    <property type="match status" value="1"/>
</dbReference>
<evidence type="ECO:0000256" key="2">
    <source>
        <dbReference type="ARBA" id="ARBA00006486"/>
    </source>
</evidence>
<evidence type="ECO:0000256" key="3">
    <source>
        <dbReference type="ARBA" id="ARBA00022605"/>
    </source>
</evidence>
<evidence type="ECO:0000259" key="17">
    <source>
        <dbReference type="Pfam" id="PF24877"/>
    </source>
</evidence>
<feature type="binding site" evidence="15">
    <location>
        <position position="442"/>
    </location>
    <ligand>
        <name>Mg(2+)</name>
        <dbReference type="ChEBI" id="CHEBI:18420"/>
    </ligand>
</feature>
<evidence type="ECO:0000256" key="9">
    <source>
        <dbReference type="ARBA" id="ARBA00023239"/>
    </source>
</evidence>
<dbReference type="UniPathway" id="UPA00047">
    <property type="reaction ID" value="UER00057"/>
</dbReference>
<dbReference type="SUPFAM" id="SSF143975">
    <property type="entry name" value="IlvD/EDD N-terminal domain-like"/>
    <property type="match status" value="1"/>
</dbReference>
<comment type="subunit">
    <text evidence="15">Homodimer.</text>
</comment>
<proteinExistence type="inferred from homology"/>
<dbReference type="GO" id="GO:0005829">
    <property type="term" value="C:cytosol"/>
    <property type="evidence" value="ECO:0007669"/>
    <property type="project" value="TreeGrafter"/>
</dbReference>
<protein>
    <recommendedName>
        <fullName evidence="14 15">Dihydroxy-acid dehydratase</fullName>
        <shortName evidence="15">DAD</shortName>
        <ecNumber evidence="14 15">4.2.1.9</ecNumber>
    </recommendedName>
</protein>
<comment type="caution">
    <text evidence="15">Lacks conserved residue(s) required for the propagation of feature annotation.</text>
</comment>
<feature type="binding site" description="via carbamate group" evidence="15">
    <location>
        <position position="121"/>
    </location>
    <ligand>
        <name>Mg(2+)</name>
        <dbReference type="ChEBI" id="CHEBI:18420"/>
    </ligand>
</feature>
<dbReference type="STRING" id="39060.SAMN05660706_11172"/>
<dbReference type="HAMAP" id="MF_00012">
    <property type="entry name" value="IlvD"/>
    <property type="match status" value="1"/>
</dbReference>
<comment type="catalytic activity">
    <reaction evidence="15">
        <text>(2R,3R)-2,3-dihydroxy-3-methylpentanoate = (S)-3-methyl-2-oxopentanoate + H2O</text>
        <dbReference type="Rhea" id="RHEA:27694"/>
        <dbReference type="ChEBI" id="CHEBI:15377"/>
        <dbReference type="ChEBI" id="CHEBI:35146"/>
        <dbReference type="ChEBI" id="CHEBI:49258"/>
        <dbReference type="EC" id="4.2.1.9"/>
    </reaction>
</comment>
<organism evidence="18 19">
    <name type="scientific">Desulfoscipio geothermicus DSM 3669</name>
    <dbReference type="NCBI Taxonomy" id="1121426"/>
    <lineage>
        <taxon>Bacteria</taxon>
        <taxon>Bacillati</taxon>
        <taxon>Bacillota</taxon>
        <taxon>Clostridia</taxon>
        <taxon>Eubacteriales</taxon>
        <taxon>Desulfallaceae</taxon>
        <taxon>Desulfoscipio</taxon>
    </lineage>
</organism>
<dbReference type="RefSeq" id="WP_092483005.1">
    <property type="nucleotide sequence ID" value="NZ_FOYM01000011.1"/>
</dbReference>
<feature type="domain" description="Dihydroxy-acid/6-phosphogluconate dehydratase C-terminal" evidence="17">
    <location>
        <begin position="358"/>
        <end position="549"/>
    </location>
</feature>
<dbReference type="InterPro" id="IPR042096">
    <property type="entry name" value="Dihydro-acid_dehy_C"/>
</dbReference>
<evidence type="ECO:0000256" key="8">
    <source>
        <dbReference type="ARBA" id="ARBA00023014"/>
    </source>
</evidence>
<keyword evidence="6 15" id="KW-0460">Magnesium</keyword>
<dbReference type="Pfam" id="PF00920">
    <property type="entry name" value="ILVD_EDD_N"/>
    <property type="match status" value="1"/>
</dbReference>
<dbReference type="AlphaFoldDB" id="A0A1I6DID8"/>
<dbReference type="SUPFAM" id="SSF52016">
    <property type="entry name" value="LeuD/IlvD-like"/>
    <property type="match status" value="1"/>
</dbReference>
<keyword evidence="19" id="KW-1185">Reference proteome</keyword>
<evidence type="ECO:0000259" key="16">
    <source>
        <dbReference type="Pfam" id="PF00920"/>
    </source>
</evidence>
<dbReference type="PROSITE" id="PS00886">
    <property type="entry name" value="ILVD_EDD_1"/>
    <property type="match status" value="1"/>
</dbReference>
<evidence type="ECO:0000313" key="18">
    <source>
        <dbReference type="EMBL" id="SFR05147.1"/>
    </source>
</evidence>
<dbReference type="PANTHER" id="PTHR43661:SF3">
    <property type="entry name" value="D-XYLONATE DEHYDRATASE YAGF-RELATED"/>
    <property type="match status" value="1"/>
</dbReference>
<reference evidence="19" key="1">
    <citation type="submission" date="2016-10" db="EMBL/GenBank/DDBJ databases">
        <authorList>
            <person name="Varghese N."/>
            <person name="Submissions S."/>
        </authorList>
    </citation>
    <scope>NUCLEOTIDE SEQUENCE [LARGE SCALE GENOMIC DNA]</scope>
    <source>
        <strain evidence="19">DSM 3669</strain>
    </source>
</reference>
<keyword evidence="9 15" id="KW-0456">Lyase</keyword>
<feature type="active site" description="Proton acceptor" evidence="15">
    <location>
        <position position="468"/>
    </location>
</feature>
<dbReference type="InterPro" id="IPR056740">
    <property type="entry name" value="ILV_EDD_C"/>
</dbReference>
<comment type="pathway">
    <text evidence="12 15">Amino-acid biosynthesis; L-valine biosynthesis; L-valine from pyruvate: step 3/4.</text>
</comment>
<evidence type="ECO:0000256" key="10">
    <source>
        <dbReference type="ARBA" id="ARBA00023304"/>
    </source>
</evidence>
<dbReference type="GO" id="GO:0009097">
    <property type="term" value="P:isoleucine biosynthetic process"/>
    <property type="evidence" value="ECO:0007669"/>
    <property type="project" value="UniProtKB-UniRule"/>
</dbReference>
<dbReference type="Proteomes" id="UP000199584">
    <property type="component" value="Unassembled WGS sequence"/>
</dbReference>
<dbReference type="Gene3D" id="3.50.30.80">
    <property type="entry name" value="IlvD/EDD C-terminal domain-like"/>
    <property type="match status" value="1"/>
</dbReference>
<dbReference type="GO" id="GO:0051537">
    <property type="term" value="F:2 iron, 2 sulfur cluster binding"/>
    <property type="evidence" value="ECO:0007669"/>
    <property type="project" value="UniProtKB-UniRule"/>
</dbReference>
<dbReference type="GO" id="GO:0004160">
    <property type="term" value="F:dihydroxy-acid dehydratase activity"/>
    <property type="evidence" value="ECO:0007669"/>
    <property type="project" value="UniProtKB-UniRule"/>
</dbReference>
<evidence type="ECO:0000256" key="1">
    <source>
        <dbReference type="ARBA" id="ARBA00001946"/>
    </source>
</evidence>
<keyword evidence="8 15" id="KW-0411">Iron-sulfur</keyword>
<comment type="function">
    <text evidence="15">Functions in the biosynthesis of branched-chain amino acids. Catalyzes the dehydration of (2R,3R)-2,3-dihydroxy-3-methylpentanoate (2,3-dihydroxy-3-methylvalerate) into 2-oxo-3-methylpentanoate (2-oxo-3-methylvalerate) and of (2R)-2,3-dihydroxy-3-methylbutanoate (2,3-dihydroxyisovalerate) into 2-oxo-3-methylbutanoate (2-oxoisovalerate), the penultimate precursor to L-isoleucine and L-valine, respectively.</text>
</comment>
<dbReference type="PANTHER" id="PTHR43661">
    <property type="entry name" value="D-XYLONATE DEHYDRATASE"/>
    <property type="match status" value="1"/>
</dbReference>
<dbReference type="FunFam" id="3.50.30.80:FF:000001">
    <property type="entry name" value="Dihydroxy-acid dehydratase"/>
    <property type="match status" value="1"/>
</dbReference>
<feature type="domain" description="Dihydroxy-acid/6-phosphogluconate dehydratase N-terminal" evidence="16">
    <location>
        <begin position="31"/>
        <end position="348"/>
    </location>
</feature>
<evidence type="ECO:0000256" key="14">
    <source>
        <dbReference type="ARBA" id="ARBA00029490"/>
    </source>
</evidence>
<keyword evidence="4 15" id="KW-0001">2Fe-2S</keyword>
<evidence type="ECO:0000256" key="12">
    <source>
        <dbReference type="ARBA" id="ARBA00029436"/>
    </source>
</evidence>
<dbReference type="OrthoDB" id="9807077at2"/>
<dbReference type="InterPro" id="IPR020558">
    <property type="entry name" value="DiOHA_6PGluconate_deHydtase_CS"/>
</dbReference>
<evidence type="ECO:0000313" key="19">
    <source>
        <dbReference type="Proteomes" id="UP000199584"/>
    </source>
</evidence>
<comment type="similarity">
    <text evidence="2 15">Belongs to the IlvD/Edd family.</text>
</comment>
<dbReference type="UniPathway" id="UPA00049">
    <property type="reaction ID" value="UER00061"/>
</dbReference>
<keyword evidence="10 15" id="KW-0100">Branched-chain amino acid biosynthesis</keyword>
<sequence>MRSDAMKKGLEKAPHRSLFKALGMTDQELERPMIGVVNSFNEIVPGHMHLRELTEAVKAGVRMNGGTPVEFPAIAVCDGIAMNHAGMKYSLASREIIADSVEVMSMAHPFDGLVLVTACDKVVPGMLMAAARLDIPAIVVSGGPMLAGRHGGRDLALTNIFEAVGAVRAGKITETELAEIEESVCPGCGSCAGMFTANSMNCLTEALGMALPGNGTLPAVSAARRRLAKLTGMRVVDLVRENVRPSDIMTEKAFTNGLALDMALGCSTNTVLHLPAIAHEAGVAINLDQINRISEKTPNLCKLSPIGPHFMQDLNEAGGVSAVLRELADHGLVDGSALTVTGKSLRENIAGAVIHRGDVIRSVKEPYSSSGGIAVLYGNLAPGGAVVKKAGVAPEMLKHRGPARVYNSEEEAVQALMNQEIQKGDVIVIRYEGPKGGPGMREMLTPTATVAGLGLDKDVALITDGRFSGATRGASIGHVTPEAAEGGPIAVLQDGDVVEINIPECRLNVELSDEELSARLGKWVKPEPRVQKGYLARYAQAVTSAGTGAVLRKGDGPWGEDG</sequence>
<feature type="modified residue" description="N6-carboxylysine" evidence="15">
    <location>
        <position position="121"/>
    </location>
</feature>
<feature type="binding site" evidence="15">
    <location>
        <position position="120"/>
    </location>
    <ligand>
        <name>Mg(2+)</name>
        <dbReference type="ChEBI" id="CHEBI:18420"/>
    </ligand>
</feature>
<comment type="cofactor">
    <cofactor evidence="1 15">
        <name>Mg(2+)</name>
        <dbReference type="ChEBI" id="CHEBI:18420"/>
    </cofactor>
</comment>
<evidence type="ECO:0000256" key="15">
    <source>
        <dbReference type="HAMAP-Rule" id="MF_00012"/>
    </source>
</evidence>
<evidence type="ECO:0000256" key="4">
    <source>
        <dbReference type="ARBA" id="ARBA00022714"/>
    </source>
</evidence>
<keyword evidence="3 15" id="KW-0028">Amino-acid biosynthesis</keyword>
<evidence type="ECO:0000256" key="13">
    <source>
        <dbReference type="ARBA" id="ARBA00029437"/>
    </source>
</evidence>
<dbReference type="Pfam" id="PF24877">
    <property type="entry name" value="ILV_EDD_C"/>
    <property type="match status" value="1"/>
</dbReference>
<dbReference type="EMBL" id="FOYM01000011">
    <property type="protein sequence ID" value="SFR05147.1"/>
    <property type="molecule type" value="Genomic_DNA"/>
</dbReference>
<accession>A0A1I6DID8</accession>
<feature type="binding site" evidence="15">
    <location>
        <position position="78"/>
    </location>
    <ligand>
        <name>Mg(2+)</name>
        <dbReference type="ChEBI" id="CHEBI:18420"/>
    </ligand>
</feature>
<name>A0A1I6DID8_9FIRM</name>
<evidence type="ECO:0000256" key="7">
    <source>
        <dbReference type="ARBA" id="ARBA00023004"/>
    </source>
</evidence>
<keyword evidence="5 15" id="KW-0479">Metal-binding</keyword>
<evidence type="ECO:0000256" key="5">
    <source>
        <dbReference type="ARBA" id="ARBA00022723"/>
    </source>
</evidence>
<dbReference type="InterPro" id="IPR000581">
    <property type="entry name" value="ILV_EDD_N"/>
</dbReference>
<evidence type="ECO:0000256" key="6">
    <source>
        <dbReference type="ARBA" id="ARBA00022842"/>
    </source>
</evidence>
<comment type="cofactor">
    <cofactor evidence="15">
        <name>[2Fe-2S] cluster</name>
        <dbReference type="ChEBI" id="CHEBI:190135"/>
    </cofactor>
    <text evidence="15">Binds 1 [2Fe-2S] cluster per subunit. This cluster acts as a Lewis acid cofactor.</text>
</comment>
<dbReference type="InterPro" id="IPR004404">
    <property type="entry name" value="DihydroxyA_deHydtase"/>
</dbReference>
<dbReference type="EC" id="4.2.1.9" evidence="14 15"/>
<dbReference type="NCBIfam" id="TIGR00110">
    <property type="entry name" value="ilvD"/>
    <property type="match status" value="1"/>
</dbReference>
<evidence type="ECO:0000256" key="11">
    <source>
        <dbReference type="ARBA" id="ARBA00029304"/>
    </source>
</evidence>
<gene>
    <name evidence="15" type="primary">ilvD</name>
    <name evidence="18" type="ORF">SAMN05660706_11172</name>
</gene>
<keyword evidence="7 15" id="KW-0408">Iron</keyword>
<dbReference type="GO" id="GO:0000287">
    <property type="term" value="F:magnesium ion binding"/>
    <property type="evidence" value="ECO:0007669"/>
    <property type="project" value="UniProtKB-UniRule"/>
</dbReference>
<dbReference type="InterPro" id="IPR037237">
    <property type="entry name" value="IlvD/EDD_N"/>
</dbReference>
<dbReference type="GO" id="GO:0009099">
    <property type="term" value="P:L-valine biosynthetic process"/>
    <property type="evidence" value="ECO:0007669"/>
    <property type="project" value="UniProtKB-UniRule"/>
</dbReference>
<comment type="pathway">
    <text evidence="13 15">Amino-acid biosynthesis; L-isoleucine biosynthesis; L-isoleucine from 2-oxobutanoate: step 3/4.</text>
</comment>
<comment type="catalytic activity">
    <reaction evidence="11">
        <text>(2R)-2,3-dihydroxy-3-methylbutanoate = 3-methyl-2-oxobutanoate + H2O</text>
        <dbReference type="Rhea" id="RHEA:24809"/>
        <dbReference type="ChEBI" id="CHEBI:11851"/>
        <dbReference type="ChEBI" id="CHEBI:15377"/>
        <dbReference type="ChEBI" id="CHEBI:49072"/>
        <dbReference type="EC" id="4.2.1.9"/>
    </reaction>
    <physiologicalReaction direction="left-to-right" evidence="11">
        <dbReference type="Rhea" id="RHEA:24810"/>
    </physiologicalReaction>
</comment>